<dbReference type="PANTHER" id="PTHR30195">
    <property type="entry name" value="TYPE I SITE-SPECIFIC DEOXYRIBONUCLEASE PROTEIN SUBUNIT M AND R"/>
    <property type="match status" value="1"/>
</dbReference>
<keyword evidence="9 11" id="KW-0067">ATP-binding</keyword>
<dbReference type="CDD" id="cd18030">
    <property type="entry name" value="DEXHc_RE_I_HsdR"/>
    <property type="match status" value="1"/>
</dbReference>
<dbReference type="GO" id="GO:0003677">
    <property type="term" value="F:DNA binding"/>
    <property type="evidence" value="ECO:0007669"/>
    <property type="project" value="UniProtKB-KW"/>
</dbReference>
<organism evidence="13 14">
    <name type="scientific">Cellulomonas aerilata</name>
    <dbReference type="NCBI Taxonomy" id="515326"/>
    <lineage>
        <taxon>Bacteria</taxon>
        <taxon>Bacillati</taxon>
        <taxon>Actinomycetota</taxon>
        <taxon>Actinomycetes</taxon>
        <taxon>Micrococcales</taxon>
        <taxon>Cellulomonadaceae</taxon>
        <taxon>Cellulomonas</taxon>
    </lineage>
</organism>
<evidence type="ECO:0000256" key="7">
    <source>
        <dbReference type="ARBA" id="ARBA00022759"/>
    </source>
</evidence>
<dbReference type="OrthoDB" id="9758243at2"/>
<keyword evidence="14" id="KW-1185">Reference proteome</keyword>
<evidence type="ECO:0000313" key="14">
    <source>
        <dbReference type="Proteomes" id="UP000321181"/>
    </source>
</evidence>
<keyword evidence="5 11" id="KW-0547">Nucleotide-binding</keyword>
<evidence type="ECO:0000256" key="11">
    <source>
        <dbReference type="RuleBase" id="RU364115"/>
    </source>
</evidence>
<dbReference type="InterPro" id="IPR055180">
    <property type="entry name" value="HsdR_RecA-like_helicase_dom_2"/>
</dbReference>
<proteinExistence type="inferred from homology"/>
<comment type="function">
    <text evidence="11">Subunit R is required for both nuclease and ATPase activities, but not for modification.</text>
</comment>
<dbReference type="InterPro" id="IPR004473">
    <property type="entry name" value="Restrct_endonuc_typeI_HsdR"/>
</dbReference>
<comment type="caution">
    <text evidence="13">The sequence shown here is derived from an EMBL/GenBank/DDBJ whole genome shotgun (WGS) entry which is preliminary data.</text>
</comment>
<dbReference type="CDD" id="cd18800">
    <property type="entry name" value="SF2_C_EcoR124I-like"/>
    <property type="match status" value="1"/>
</dbReference>
<evidence type="ECO:0000256" key="6">
    <source>
        <dbReference type="ARBA" id="ARBA00022747"/>
    </source>
</evidence>
<dbReference type="Proteomes" id="UP000321181">
    <property type="component" value="Unassembled WGS sequence"/>
</dbReference>
<dbReference type="GO" id="GO:0004386">
    <property type="term" value="F:helicase activity"/>
    <property type="evidence" value="ECO:0007669"/>
    <property type="project" value="UniProtKB-KW"/>
</dbReference>
<dbReference type="Pfam" id="PF18766">
    <property type="entry name" value="SWI2_SNF2"/>
    <property type="match status" value="1"/>
</dbReference>
<dbReference type="Pfam" id="PF22679">
    <property type="entry name" value="T1R_D3-like"/>
    <property type="match status" value="1"/>
</dbReference>
<evidence type="ECO:0000259" key="12">
    <source>
        <dbReference type="PROSITE" id="PS51192"/>
    </source>
</evidence>
<dbReference type="SMART" id="SM00487">
    <property type="entry name" value="DEXDc"/>
    <property type="match status" value="1"/>
</dbReference>
<comment type="subunit">
    <text evidence="3 11">The type I restriction/modification system is composed of three polypeptides R, M and S.</text>
</comment>
<feature type="domain" description="Helicase ATP-binding" evidence="12">
    <location>
        <begin position="289"/>
        <end position="468"/>
    </location>
</feature>
<dbReference type="Gene3D" id="3.40.50.300">
    <property type="entry name" value="P-loop containing nucleotide triphosphate hydrolases"/>
    <property type="match status" value="2"/>
</dbReference>
<dbReference type="Pfam" id="PF11867">
    <property type="entry name" value="T1RH-like_C"/>
    <property type="match status" value="1"/>
</dbReference>
<evidence type="ECO:0000256" key="8">
    <source>
        <dbReference type="ARBA" id="ARBA00022801"/>
    </source>
</evidence>
<keyword evidence="13" id="KW-0347">Helicase</keyword>
<evidence type="ECO:0000256" key="10">
    <source>
        <dbReference type="ARBA" id="ARBA00023125"/>
    </source>
</evidence>
<dbReference type="InterPro" id="IPR021810">
    <property type="entry name" value="T1RH-like_C"/>
</dbReference>
<keyword evidence="4" id="KW-0540">Nuclease</keyword>
<dbReference type="InterPro" id="IPR007409">
    <property type="entry name" value="Restrct_endonuc_type1_HsdR_N"/>
</dbReference>
<dbReference type="Pfam" id="PF04313">
    <property type="entry name" value="HSDR_N"/>
    <property type="match status" value="1"/>
</dbReference>
<dbReference type="CDD" id="cd22332">
    <property type="entry name" value="HsdR_N"/>
    <property type="match status" value="1"/>
</dbReference>
<comment type="similarity">
    <text evidence="2 11">Belongs to the HsdR family.</text>
</comment>
<evidence type="ECO:0000256" key="2">
    <source>
        <dbReference type="ARBA" id="ARBA00008598"/>
    </source>
</evidence>
<keyword evidence="7" id="KW-0255">Endonuclease</keyword>
<evidence type="ECO:0000256" key="5">
    <source>
        <dbReference type="ARBA" id="ARBA00022741"/>
    </source>
</evidence>
<evidence type="ECO:0000256" key="1">
    <source>
        <dbReference type="ARBA" id="ARBA00000851"/>
    </source>
</evidence>
<dbReference type="NCBIfam" id="TIGR00348">
    <property type="entry name" value="hsdR"/>
    <property type="match status" value="1"/>
</dbReference>
<dbReference type="InterPro" id="IPR014001">
    <property type="entry name" value="Helicase_ATP-bd"/>
</dbReference>
<comment type="catalytic activity">
    <reaction evidence="1 11">
        <text>Endonucleolytic cleavage of DNA to give random double-stranded fragments with terminal 5'-phosphates, ATP is simultaneously hydrolyzed.</text>
        <dbReference type="EC" id="3.1.21.3"/>
    </reaction>
</comment>
<keyword evidence="8 11" id="KW-0378">Hydrolase</keyword>
<dbReference type="AlphaFoldDB" id="A0A512D775"/>
<dbReference type="SUPFAM" id="SSF52540">
    <property type="entry name" value="P-loop containing nucleoside triphosphate hydrolases"/>
    <property type="match status" value="1"/>
</dbReference>
<evidence type="ECO:0000313" key="13">
    <source>
        <dbReference type="EMBL" id="GEO32326.1"/>
    </source>
</evidence>
<protein>
    <recommendedName>
        <fullName evidence="11">Type I restriction enzyme endonuclease subunit</fullName>
        <shortName evidence="11">R protein</shortName>
        <ecNumber evidence="11">3.1.21.3</ecNumber>
    </recommendedName>
</protein>
<gene>
    <name evidence="13" type="ORF">CAE01nite_00510</name>
</gene>
<dbReference type="GO" id="GO:0005524">
    <property type="term" value="F:ATP binding"/>
    <property type="evidence" value="ECO:0007669"/>
    <property type="project" value="UniProtKB-KW"/>
</dbReference>
<dbReference type="PANTHER" id="PTHR30195:SF15">
    <property type="entry name" value="TYPE I RESTRICTION ENZYME HINDI ENDONUCLEASE SUBUNIT"/>
    <property type="match status" value="1"/>
</dbReference>
<dbReference type="EC" id="3.1.21.3" evidence="11"/>
<dbReference type="PROSITE" id="PS51192">
    <property type="entry name" value="HELICASE_ATP_BIND_1"/>
    <property type="match status" value="1"/>
</dbReference>
<keyword evidence="6 11" id="KW-0680">Restriction system</keyword>
<dbReference type="RefSeq" id="WP_146898399.1">
    <property type="nucleotide sequence ID" value="NZ_BAAARM010000001.1"/>
</dbReference>
<dbReference type="InterPro" id="IPR051268">
    <property type="entry name" value="Type-I_R_enzyme_R_subunit"/>
</dbReference>
<dbReference type="InterPro" id="IPR040980">
    <property type="entry name" value="SWI2_SNF2"/>
</dbReference>
<reference evidence="13 14" key="1">
    <citation type="submission" date="2019-07" db="EMBL/GenBank/DDBJ databases">
        <title>Whole genome shotgun sequence of Cellulomonas aerilata NBRC 106308.</title>
        <authorList>
            <person name="Hosoyama A."/>
            <person name="Uohara A."/>
            <person name="Ohji S."/>
            <person name="Ichikawa N."/>
        </authorList>
    </citation>
    <scope>NUCLEOTIDE SEQUENCE [LARGE SCALE GENOMIC DNA]</scope>
    <source>
        <strain evidence="13 14">NBRC 106308</strain>
    </source>
</reference>
<dbReference type="Gene3D" id="3.90.1570.50">
    <property type="match status" value="1"/>
</dbReference>
<accession>A0A512D775</accession>
<dbReference type="GO" id="GO:0009307">
    <property type="term" value="P:DNA restriction-modification system"/>
    <property type="evidence" value="ECO:0007669"/>
    <property type="project" value="UniProtKB-KW"/>
</dbReference>
<keyword evidence="10 11" id="KW-0238">DNA-binding</keyword>
<dbReference type="InterPro" id="IPR027417">
    <property type="entry name" value="P-loop_NTPase"/>
</dbReference>
<sequence>MIEDDLEQLVLETLSDLGWDTVYGPTIAPLLADEVAGPGRNPERLDYRETVLIGRLRQAVADLNPDLPTEAVEDVIQTVTRAESPVVESENWRAYRLLTDGVAVEYRDAAGELASTRARLVDWEDVSNNDTIAVNQFTIDGPKRQRRPDIVLFVNGLPVALFELKRPGKPYAKIQGAWRQVQTYRSQVPDIFAWNQATVISDGIQARVGSFSADWEHFAPWKTIDGAGLASAALPQIEVLVEGLFRQDVFFDWVRNYIATYGDGEKTIKKVAKYHQYWAVRKAVDCTLQAVAGDGRIGVVWHTQGSGKSLEMAFYAGRVMTHPEMQNPTILVLTDRNDLDDQLLDETFAASKLGSPLPEMPVQAGSRAELKAILAGRLSGGIVFSTIQKFGVSREEKESGRGFPTLSERRNIVVLVDEAHRSNYDLIDGFARHLRDALPNASFIGFTGTPIEESDRSTRAIFGEYIDTYDMTQAQQDGATVKVYYEPRLAKVELPDEVRDSLDDEFVKAVSGAEEDLSERLKGRWAQVEAIVGSDKRLRQLASDIVDHWEGRRGVLAGKAMIVTMSRRIAVELHDHIVTLRPEWHTDDDKTGVIKVVMTGDATDPAEFQPHIRSKRDRNAIKDRACDPNDSLELVIVRDLWLTGFDSPPMHTMYTDKPMKGASLMQAITRVNRTFRDKPAGLVVDYIGIAEDLKNALKTYTRRDHENRAAGDDVRVEAIPALLVEHDVIVGILAGFDWATMLAAHTSKAYLRAIAATVNYLLESDRGEDDEGGAGEFDSEGEVPSLKKRFMAHVGRLTRLFRIVSTSEEATTIRDDVAFFEAVRSSIAKIEGVDREGPDTDAQVETAIKQLVSEHVAGTGVIDLYGEAGMEQPDLSVIDDKFMARFQESDQKNLQLELLRRLISKELRAVGRRNVVAERKFSEMLSDSMNRYQNRSLDTAQVVAELFALAQALKSEQDRGEATGLDEDELAFYDAIRTNASAVSLLEDTVMRQIAHELTEIVRRDAKTDWSVKEQVRAKLRSTIKRLLLRHGYPPDKEPAATDLILRQAALVASKQ</sequence>
<dbReference type="GO" id="GO:0009035">
    <property type="term" value="F:type I site-specific deoxyribonuclease activity"/>
    <property type="evidence" value="ECO:0007669"/>
    <property type="project" value="UniProtKB-EC"/>
</dbReference>
<evidence type="ECO:0000256" key="4">
    <source>
        <dbReference type="ARBA" id="ARBA00022722"/>
    </source>
</evidence>
<dbReference type="EMBL" id="BJYY01000001">
    <property type="protein sequence ID" value="GEO32326.1"/>
    <property type="molecule type" value="Genomic_DNA"/>
</dbReference>
<name>A0A512D775_9CELL</name>
<evidence type="ECO:0000256" key="9">
    <source>
        <dbReference type="ARBA" id="ARBA00022840"/>
    </source>
</evidence>
<evidence type="ECO:0000256" key="3">
    <source>
        <dbReference type="ARBA" id="ARBA00011296"/>
    </source>
</evidence>